<evidence type="ECO:0000256" key="8">
    <source>
        <dbReference type="SAM" id="SignalP"/>
    </source>
</evidence>
<dbReference type="InterPro" id="IPR013780">
    <property type="entry name" value="Glyco_hydro_b"/>
</dbReference>
<dbReference type="GO" id="GO:0046373">
    <property type="term" value="P:L-arabinose metabolic process"/>
    <property type="evidence" value="ECO:0007669"/>
    <property type="project" value="InterPro"/>
</dbReference>
<evidence type="ECO:0000259" key="9">
    <source>
        <dbReference type="SMART" id="SM00813"/>
    </source>
</evidence>
<keyword evidence="8" id="KW-0732">Signal</keyword>
<feature type="chain" id="PRO_5019449029" description="non-reducing end alpha-L-arabinofuranosidase" evidence="8">
    <location>
        <begin position="22"/>
        <end position="517"/>
    </location>
</feature>
<dbReference type="PANTHER" id="PTHR43576:SF2">
    <property type="entry name" value="INTRACELLULAR EXO-ALPHA-L-ARABINOFURANOSIDASE 2"/>
    <property type="match status" value="1"/>
</dbReference>
<dbReference type="GO" id="GO:0000272">
    <property type="term" value="P:polysaccharide catabolic process"/>
    <property type="evidence" value="ECO:0007669"/>
    <property type="project" value="TreeGrafter"/>
</dbReference>
<dbReference type="EC" id="3.2.1.55" evidence="4"/>
<dbReference type="InterPro" id="IPR017853">
    <property type="entry name" value="GH"/>
</dbReference>
<evidence type="ECO:0000256" key="5">
    <source>
        <dbReference type="ARBA" id="ARBA00022801"/>
    </source>
</evidence>
<dbReference type="Pfam" id="PF06964">
    <property type="entry name" value="Alpha-L-AF_C"/>
    <property type="match status" value="1"/>
</dbReference>
<feature type="signal peptide" evidence="8">
    <location>
        <begin position="1"/>
        <end position="21"/>
    </location>
</feature>
<dbReference type="SUPFAM" id="SSF51445">
    <property type="entry name" value="(Trans)glycosidases"/>
    <property type="match status" value="1"/>
</dbReference>
<dbReference type="KEGG" id="poc:NCTC13071_01633"/>
<dbReference type="SMART" id="SM00813">
    <property type="entry name" value="Alpha-L-AF_C"/>
    <property type="match status" value="1"/>
</dbReference>
<dbReference type="Proteomes" id="UP000274578">
    <property type="component" value="Chromosome 1"/>
</dbReference>
<dbReference type="SUPFAM" id="SSF51011">
    <property type="entry name" value="Glycosyl hydrolase domain"/>
    <property type="match status" value="1"/>
</dbReference>
<comment type="similarity">
    <text evidence="2">Belongs to the glycosyl hydrolase 51 family.</text>
</comment>
<comment type="catalytic activity">
    <reaction evidence="1">
        <text>Hydrolysis of terminal non-reducing alpha-L-arabinofuranoside residues in alpha-L-arabinosides.</text>
        <dbReference type="EC" id="3.2.1.55"/>
    </reaction>
</comment>
<proteinExistence type="inferred from homology"/>
<dbReference type="RefSeq" id="WP_025879720.1">
    <property type="nucleotide sequence ID" value="NZ_CAJPPY010000007.1"/>
</dbReference>
<dbReference type="PANTHER" id="PTHR43576">
    <property type="entry name" value="ALPHA-L-ARABINOFURANOSIDASE C-RELATED"/>
    <property type="match status" value="1"/>
</dbReference>
<dbReference type="GeneID" id="85012445"/>
<evidence type="ECO:0000256" key="7">
    <source>
        <dbReference type="ARBA" id="ARBA00023295"/>
    </source>
</evidence>
<dbReference type="Pfam" id="PF22848">
    <property type="entry name" value="ASD1_dom"/>
    <property type="match status" value="1"/>
</dbReference>
<reference evidence="10 11" key="1">
    <citation type="submission" date="2018-12" db="EMBL/GenBank/DDBJ databases">
        <authorList>
            <consortium name="Pathogen Informatics"/>
        </authorList>
    </citation>
    <scope>NUCLEOTIDE SEQUENCE [LARGE SCALE GENOMIC DNA]</scope>
    <source>
        <strain evidence="10 11">NCTC13071</strain>
    </source>
</reference>
<dbReference type="Gene3D" id="2.60.40.1180">
    <property type="entry name" value="Golgi alpha-mannosidase II"/>
    <property type="match status" value="1"/>
</dbReference>
<keyword evidence="5 10" id="KW-0378">Hydrolase</keyword>
<dbReference type="AlphaFoldDB" id="A0A448L6K6"/>
<evidence type="ECO:0000313" key="10">
    <source>
        <dbReference type="EMBL" id="VEH15625.1"/>
    </source>
</evidence>
<dbReference type="GO" id="GO:0046556">
    <property type="term" value="F:alpha-L-arabinofuranosidase activity"/>
    <property type="evidence" value="ECO:0007669"/>
    <property type="project" value="UniProtKB-EC"/>
</dbReference>
<comment type="subunit">
    <text evidence="3">Homohexamer; trimer of dimers.</text>
</comment>
<organism evidence="10 11">
    <name type="scientific">Segatella oris</name>
    <dbReference type="NCBI Taxonomy" id="28135"/>
    <lineage>
        <taxon>Bacteria</taxon>
        <taxon>Pseudomonadati</taxon>
        <taxon>Bacteroidota</taxon>
        <taxon>Bacteroidia</taxon>
        <taxon>Bacteroidales</taxon>
        <taxon>Prevotellaceae</taxon>
        <taxon>Segatella</taxon>
    </lineage>
</organism>
<dbReference type="InterPro" id="IPR055235">
    <property type="entry name" value="ASD1_cat"/>
</dbReference>
<name>A0A448L6K6_9BACT</name>
<accession>A0A448L6K6</accession>
<evidence type="ECO:0000313" key="11">
    <source>
        <dbReference type="Proteomes" id="UP000274578"/>
    </source>
</evidence>
<dbReference type="EMBL" id="LR134384">
    <property type="protein sequence ID" value="VEH15625.1"/>
    <property type="molecule type" value="Genomic_DNA"/>
</dbReference>
<evidence type="ECO:0000256" key="3">
    <source>
        <dbReference type="ARBA" id="ARBA00011165"/>
    </source>
</evidence>
<evidence type="ECO:0000256" key="6">
    <source>
        <dbReference type="ARBA" id="ARBA00023277"/>
    </source>
</evidence>
<dbReference type="InterPro" id="IPR010720">
    <property type="entry name" value="Alpha-L-AF_C"/>
</dbReference>
<keyword evidence="7 10" id="KW-0326">Glycosidase</keyword>
<dbReference type="Gene3D" id="3.20.20.80">
    <property type="entry name" value="Glycosidases"/>
    <property type="match status" value="1"/>
</dbReference>
<evidence type="ECO:0000256" key="4">
    <source>
        <dbReference type="ARBA" id="ARBA00012670"/>
    </source>
</evidence>
<protein>
    <recommendedName>
        <fullName evidence="4">non-reducing end alpha-L-arabinofuranosidase</fullName>
        <ecNumber evidence="4">3.2.1.55</ecNumber>
    </recommendedName>
</protein>
<sequence>MKRQLITITMLASAFNLTMSAQDAKISIHTNQVKNKINKEIYGQFAEHLGSCIYGGLWVGPESKIPNINGYRKDVLYALKNLKVPVLRWPGGCFADEYHWMDGIGPRNQRPKMQNNNWGGTIEDNSFGTHEFLNLCELLGAEPYISGNVGSGTVEELAKWVEYMTSDGDTPMANLRRKNGREKSWNVKYLGVGNESWGCGGNMRPEYYSDLYRRYSVYCRNYDKHQLYKIASGASDYDYNWTRVLMDNVGNRMNGLSLHYYTVTGWNGSKGSATKFSNEDYYWTIGKCLEIEDVIKKHSAIMDQKDPGKRIGLLVDEWGTWWDEEPGTVRGHLYQQNTMRDAFVAALSLNVFHRHADRVKMANIAQVVNVLQSMILTDTKDAGHMVLTPTYHVFRMYQPFQDAKALSLDVTCDSMKVRDNRTIPMISTSAAKTKEGYLVVSLANVSLDKAQEVEFTTDGMTAKTVKGEILTSKNIADYNDFNHPDTVKPVAFKDIKIKKNTIKAKIPAKSIVVLNIK</sequence>
<keyword evidence="6" id="KW-0119">Carbohydrate metabolism</keyword>
<evidence type="ECO:0000256" key="1">
    <source>
        <dbReference type="ARBA" id="ARBA00001462"/>
    </source>
</evidence>
<evidence type="ECO:0000256" key="2">
    <source>
        <dbReference type="ARBA" id="ARBA00007186"/>
    </source>
</evidence>
<gene>
    <name evidence="10" type="primary">abfA</name>
    <name evidence="10" type="ORF">NCTC13071_01633</name>
</gene>
<feature type="domain" description="Alpha-L-arabinofuranosidase C-terminal" evidence="9">
    <location>
        <begin position="316"/>
        <end position="510"/>
    </location>
</feature>